<feature type="non-terminal residue" evidence="1">
    <location>
        <position position="248"/>
    </location>
</feature>
<gene>
    <name evidence="1" type="ORF">LTS18_008326</name>
</gene>
<comment type="caution">
    <text evidence="1">The sequence shown here is derived from an EMBL/GenBank/DDBJ whole genome shotgun (WGS) entry which is preliminary data.</text>
</comment>
<protein>
    <submittedName>
        <fullName evidence="1">Uncharacterized protein</fullName>
    </submittedName>
</protein>
<dbReference type="EMBL" id="JAWDJW010002159">
    <property type="protein sequence ID" value="KAK3078147.1"/>
    <property type="molecule type" value="Genomic_DNA"/>
</dbReference>
<accession>A0ACC3DNA2</accession>
<keyword evidence="2" id="KW-1185">Reference proteome</keyword>
<reference evidence="1" key="1">
    <citation type="submission" date="2024-09" db="EMBL/GenBank/DDBJ databases">
        <title>Black Yeasts Isolated from many extreme environments.</title>
        <authorList>
            <person name="Coleine C."/>
            <person name="Stajich J.E."/>
            <person name="Selbmann L."/>
        </authorList>
    </citation>
    <scope>NUCLEOTIDE SEQUENCE</scope>
    <source>
        <strain evidence="1">CCFEE 5737</strain>
    </source>
</reference>
<evidence type="ECO:0000313" key="2">
    <source>
        <dbReference type="Proteomes" id="UP001186974"/>
    </source>
</evidence>
<proteinExistence type="predicted"/>
<sequence length="248" mass="27658">MSDSVDRVFSHALNTVNKIRIGSEKPPARIRLRLYGLYKQAMEGDVEGIMDRPTGSSTEDIRSQEKWDAWHSHHGLSRTEAKRAYITLLISTMQTYASPSPDARELVSELEFVWDQIKSNVPSSSSSSPHQTISMPAGYHPEPPNYPGLGDSRRAEGGLGGRTGREPMRELPPGSLEDEEALEAEAEEEEFVDAPDSQPDQAARSPTGRRDDSLSPPASSKQRPQPSRRRSKPPDPRGMDVENKWRRT</sequence>
<dbReference type="Proteomes" id="UP001186974">
    <property type="component" value="Unassembled WGS sequence"/>
</dbReference>
<name>A0ACC3DNA2_9PEZI</name>
<evidence type="ECO:0000313" key="1">
    <source>
        <dbReference type="EMBL" id="KAK3078147.1"/>
    </source>
</evidence>
<organism evidence="1 2">
    <name type="scientific">Coniosporium uncinatum</name>
    <dbReference type="NCBI Taxonomy" id="93489"/>
    <lineage>
        <taxon>Eukaryota</taxon>
        <taxon>Fungi</taxon>
        <taxon>Dikarya</taxon>
        <taxon>Ascomycota</taxon>
        <taxon>Pezizomycotina</taxon>
        <taxon>Dothideomycetes</taxon>
        <taxon>Dothideomycetes incertae sedis</taxon>
        <taxon>Coniosporium</taxon>
    </lineage>
</organism>